<evidence type="ECO:0000256" key="3">
    <source>
        <dbReference type="ARBA" id="ARBA00022771"/>
    </source>
</evidence>
<evidence type="ECO:0000256" key="4">
    <source>
        <dbReference type="ARBA" id="ARBA00022833"/>
    </source>
</evidence>
<feature type="compositionally biased region" description="Basic and acidic residues" evidence="7">
    <location>
        <begin position="263"/>
        <end position="273"/>
    </location>
</feature>
<dbReference type="Pfam" id="PF01556">
    <property type="entry name" value="DnaJ_C"/>
    <property type="match status" value="1"/>
</dbReference>
<dbReference type="FunFam" id="2.10.230.10:FF:000002">
    <property type="entry name" value="Molecular chaperone DnaJ"/>
    <property type="match status" value="1"/>
</dbReference>
<accession>A0A2P2KPD5</accession>
<feature type="domain" description="CR-type" evidence="9">
    <location>
        <begin position="22"/>
        <end position="104"/>
    </location>
</feature>
<dbReference type="GO" id="GO:0031072">
    <property type="term" value="F:heat shock protein binding"/>
    <property type="evidence" value="ECO:0007669"/>
    <property type="project" value="InterPro"/>
</dbReference>
<evidence type="ECO:0000313" key="10">
    <source>
        <dbReference type="EMBL" id="MBX07600.1"/>
    </source>
</evidence>
<dbReference type="GO" id="GO:0051082">
    <property type="term" value="F:unfolded protein binding"/>
    <property type="evidence" value="ECO:0007669"/>
    <property type="project" value="InterPro"/>
</dbReference>
<proteinExistence type="predicted"/>
<keyword evidence="8" id="KW-0812">Transmembrane</keyword>
<dbReference type="PANTHER" id="PTHR43096">
    <property type="entry name" value="DNAJ HOMOLOG 1, MITOCHONDRIAL-RELATED"/>
    <property type="match status" value="1"/>
</dbReference>
<dbReference type="CDD" id="cd10747">
    <property type="entry name" value="DnaJ_C"/>
    <property type="match status" value="1"/>
</dbReference>
<evidence type="ECO:0000256" key="5">
    <source>
        <dbReference type="ARBA" id="ARBA00023186"/>
    </source>
</evidence>
<dbReference type="PROSITE" id="PS51188">
    <property type="entry name" value="ZF_CR"/>
    <property type="match status" value="1"/>
</dbReference>
<dbReference type="SUPFAM" id="SSF57938">
    <property type="entry name" value="DnaJ/Hsp40 cysteine-rich domain"/>
    <property type="match status" value="1"/>
</dbReference>
<keyword evidence="5" id="KW-0143">Chaperone</keyword>
<dbReference type="CDD" id="cd10719">
    <property type="entry name" value="DnaJ_zf"/>
    <property type="match status" value="1"/>
</dbReference>
<dbReference type="InterPro" id="IPR002939">
    <property type="entry name" value="DnaJ_C"/>
</dbReference>
<evidence type="ECO:0000256" key="8">
    <source>
        <dbReference type="SAM" id="Phobius"/>
    </source>
</evidence>
<keyword evidence="1 6" id="KW-0479">Metal-binding</keyword>
<dbReference type="GO" id="GO:0042026">
    <property type="term" value="P:protein refolding"/>
    <property type="evidence" value="ECO:0007669"/>
    <property type="project" value="TreeGrafter"/>
</dbReference>
<keyword evidence="3 6" id="KW-0863">Zinc-finger</keyword>
<protein>
    <recommendedName>
        <fullName evidence="9">CR-type domain-containing protein</fullName>
    </recommendedName>
</protein>
<evidence type="ECO:0000256" key="2">
    <source>
        <dbReference type="ARBA" id="ARBA00022737"/>
    </source>
</evidence>
<feature type="zinc finger region" description="CR-type" evidence="6">
    <location>
        <begin position="22"/>
        <end position="104"/>
    </location>
</feature>
<keyword evidence="2" id="KW-0677">Repeat</keyword>
<name>A0A2P2KPD5_RHIMU</name>
<dbReference type="InterPro" id="IPR008971">
    <property type="entry name" value="HSP40/DnaJ_pept-bd"/>
</dbReference>
<dbReference type="InterPro" id="IPR036410">
    <property type="entry name" value="HSP_DnaJ_Cys-rich_dom_sf"/>
</dbReference>
<evidence type="ECO:0000259" key="9">
    <source>
        <dbReference type="PROSITE" id="PS51188"/>
    </source>
</evidence>
<dbReference type="GO" id="GO:0009535">
    <property type="term" value="C:chloroplast thylakoid membrane"/>
    <property type="evidence" value="ECO:0007669"/>
    <property type="project" value="TreeGrafter"/>
</dbReference>
<evidence type="ECO:0000256" key="7">
    <source>
        <dbReference type="SAM" id="MobiDB-lite"/>
    </source>
</evidence>
<dbReference type="Gene3D" id="2.60.260.20">
    <property type="entry name" value="Urease metallochaperone UreE, N-terminal domain"/>
    <property type="match status" value="2"/>
</dbReference>
<keyword evidence="4 6" id="KW-0862">Zinc</keyword>
<keyword evidence="8" id="KW-0472">Membrane</keyword>
<dbReference type="EMBL" id="GGEC01027116">
    <property type="protein sequence ID" value="MBX07600.1"/>
    <property type="molecule type" value="Transcribed_RNA"/>
</dbReference>
<reference evidence="10" key="1">
    <citation type="submission" date="2018-02" db="EMBL/GenBank/DDBJ databases">
        <title>Rhizophora mucronata_Transcriptome.</title>
        <authorList>
            <person name="Meera S.P."/>
            <person name="Sreeshan A."/>
            <person name="Augustine A."/>
        </authorList>
    </citation>
    <scope>NUCLEOTIDE SEQUENCE</scope>
    <source>
        <tissue evidence="10">Leaf</tissue>
    </source>
</reference>
<dbReference type="FunFam" id="2.60.260.20:FF:000005">
    <property type="entry name" value="Chaperone protein dnaJ 1, mitochondrial"/>
    <property type="match status" value="1"/>
</dbReference>
<sequence length="358" mass="39451">MGNQDLDIRYDLYLSLEESVFGVKRKIEVPCLETCDSCSGTGAKSSSCIKSCTDCGGRGGVMRTQTTPFGMMSQVSTCSKCSGVGTIITDHCRTCGGSGTIRSNHAMEVVIPPGVDNGATVQLRGKGNINKKRGIAGDLFVILHINEKHGIWRDGHHLYSKINVDYTQAILGTVLKVETVEGLKDLHIPSGIQPGDTLKLPQKGVPDIRKPSVRGDHRFIVNILIPKGISDKERTLVKELASLRSNAKDHEIPFNNTGTSESNFDKKPKDHASKRGIRSVTTLWKSITKFLQRSQSRERFASATLDTPTLLWRSTKPDFSPAFSVILVCLVTCFLSFKRKTDKHATLQHRNCFPHSRT</sequence>
<dbReference type="PANTHER" id="PTHR43096:SF26">
    <property type="entry name" value="CR-TYPE DOMAIN-CONTAINING PROTEIN"/>
    <property type="match status" value="1"/>
</dbReference>
<organism evidence="10">
    <name type="scientific">Rhizophora mucronata</name>
    <name type="common">Asiatic mangrove</name>
    <dbReference type="NCBI Taxonomy" id="61149"/>
    <lineage>
        <taxon>Eukaryota</taxon>
        <taxon>Viridiplantae</taxon>
        <taxon>Streptophyta</taxon>
        <taxon>Embryophyta</taxon>
        <taxon>Tracheophyta</taxon>
        <taxon>Spermatophyta</taxon>
        <taxon>Magnoliopsida</taxon>
        <taxon>eudicotyledons</taxon>
        <taxon>Gunneridae</taxon>
        <taxon>Pentapetalae</taxon>
        <taxon>rosids</taxon>
        <taxon>fabids</taxon>
        <taxon>Malpighiales</taxon>
        <taxon>Rhizophoraceae</taxon>
        <taxon>Rhizophora</taxon>
    </lineage>
</organism>
<dbReference type="Pfam" id="PF00684">
    <property type="entry name" value="DnaJ_CXXCXGXG"/>
    <property type="match status" value="1"/>
</dbReference>
<dbReference type="AlphaFoldDB" id="A0A2P2KPD5"/>
<dbReference type="InterPro" id="IPR001305">
    <property type="entry name" value="HSP_DnaJ_Cys-rich_dom"/>
</dbReference>
<dbReference type="Gene3D" id="2.10.230.10">
    <property type="entry name" value="Heat shock protein DnaJ, cysteine-rich domain"/>
    <property type="match status" value="1"/>
</dbReference>
<feature type="transmembrane region" description="Helical" evidence="8">
    <location>
        <begin position="319"/>
        <end position="337"/>
    </location>
</feature>
<keyword evidence="8" id="KW-1133">Transmembrane helix</keyword>
<evidence type="ECO:0000256" key="1">
    <source>
        <dbReference type="ARBA" id="ARBA00022723"/>
    </source>
</evidence>
<evidence type="ECO:0000256" key="6">
    <source>
        <dbReference type="PROSITE-ProRule" id="PRU00546"/>
    </source>
</evidence>
<dbReference type="GO" id="GO:0008270">
    <property type="term" value="F:zinc ion binding"/>
    <property type="evidence" value="ECO:0007669"/>
    <property type="project" value="UniProtKB-KW"/>
</dbReference>
<feature type="region of interest" description="Disordered" evidence="7">
    <location>
        <begin position="251"/>
        <end position="274"/>
    </location>
</feature>
<dbReference type="SUPFAM" id="SSF49493">
    <property type="entry name" value="HSP40/DnaJ peptide-binding domain"/>
    <property type="match status" value="2"/>
</dbReference>